<protein>
    <submittedName>
        <fullName evidence="2">Uncharacterized protein</fullName>
    </submittedName>
</protein>
<feature type="region of interest" description="Disordered" evidence="1">
    <location>
        <begin position="36"/>
        <end position="71"/>
    </location>
</feature>
<evidence type="ECO:0000313" key="2">
    <source>
        <dbReference type="EMBL" id="KAJ8372188.1"/>
    </source>
</evidence>
<evidence type="ECO:0000313" key="3">
    <source>
        <dbReference type="Proteomes" id="UP001221898"/>
    </source>
</evidence>
<keyword evidence="3" id="KW-1185">Reference proteome</keyword>
<dbReference type="EMBL" id="JAINUG010000411">
    <property type="protein sequence ID" value="KAJ8372188.1"/>
    <property type="molecule type" value="Genomic_DNA"/>
</dbReference>
<gene>
    <name evidence="2" type="ORF">AAFF_G00293630</name>
</gene>
<feature type="non-terminal residue" evidence="2">
    <location>
        <position position="1"/>
    </location>
</feature>
<organism evidence="2 3">
    <name type="scientific">Aldrovandia affinis</name>
    <dbReference type="NCBI Taxonomy" id="143900"/>
    <lineage>
        <taxon>Eukaryota</taxon>
        <taxon>Metazoa</taxon>
        <taxon>Chordata</taxon>
        <taxon>Craniata</taxon>
        <taxon>Vertebrata</taxon>
        <taxon>Euteleostomi</taxon>
        <taxon>Actinopterygii</taxon>
        <taxon>Neopterygii</taxon>
        <taxon>Teleostei</taxon>
        <taxon>Notacanthiformes</taxon>
        <taxon>Halosauridae</taxon>
        <taxon>Aldrovandia</taxon>
    </lineage>
</organism>
<proteinExistence type="predicted"/>
<comment type="caution">
    <text evidence="2">The sequence shown here is derived from an EMBL/GenBank/DDBJ whole genome shotgun (WGS) entry which is preliminary data.</text>
</comment>
<dbReference type="AlphaFoldDB" id="A0AAD7R990"/>
<sequence length="71" mass="7559">MNTLHSPGEQTAPTAAGTPAVCLSVWSWLRGTLEASAPGPFSPTVWGPKGRASPARAQRPTDRVNLHLRIQ</sequence>
<dbReference type="Proteomes" id="UP001221898">
    <property type="component" value="Unassembled WGS sequence"/>
</dbReference>
<name>A0AAD7R990_9TELE</name>
<accession>A0AAD7R990</accession>
<evidence type="ECO:0000256" key="1">
    <source>
        <dbReference type="SAM" id="MobiDB-lite"/>
    </source>
</evidence>
<reference evidence="2" key="1">
    <citation type="journal article" date="2023" name="Science">
        <title>Genome structures resolve the early diversification of teleost fishes.</title>
        <authorList>
            <person name="Parey E."/>
            <person name="Louis A."/>
            <person name="Montfort J."/>
            <person name="Bouchez O."/>
            <person name="Roques C."/>
            <person name="Iampietro C."/>
            <person name="Lluch J."/>
            <person name="Castinel A."/>
            <person name="Donnadieu C."/>
            <person name="Desvignes T."/>
            <person name="Floi Bucao C."/>
            <person name="Jouanno E."/>
            <person name="Wen M."/>
            <person name="Mejri S."/>
            <person name="Dirks R."/>
            <person name="Jansen H."/>
            <person name="Henkel C."/>
            <person name="Chen W.J."/>
            <person name="Zahm M."/>
            <person name="Cabau C."/>
            <person name="Klopp C."/>
            <person name="Thompson A.W."/>
            <person name="Robinson-Rechavi M."/>
            <person name="Braasch I."/>
            <person name="Lecointre G."/>
            <person name="Bobe J."/>
            <person name="Postlethwait J.H."/>
            <person name="Berthelot C."/>
            <person name="Roest Crollius H."/>
            <person name="Guiguen Y."/>
        </authorList>
    </citation>
    <scope>NUCLEOTIDE SEQUENCE</scope>
    <source>
        <strain evidence="2">NC1722</strain>
    </source>
</reference>